<keyword evidence="3" id="KW-1185">Reference proteome</keyword>
<feature type="domain" description="Ubiquitin 3 binding protein But2 C-terminal" evidence="1">
    <location>
        <begin position="15"/>
        <end position="155"/>
    </location>
</feature>
<dbReference type="Pfam" id="PF09792">
    <property type="entry name" value="But2"/>
    <property type="match status" value="1"/>
</dbReference>
<dbReference type="OrthoDB" id="4657524at2759"/>
<comment type="caution">
    <text evidence="2">The sequence shown here is derived from an EMBL/GenBank/DDBJ whole genome shotgun (WGS) entry which is preliminary data.</text>
</comment>
<dbReference type="EMBL" id="ML978172">
    <property type="protein sequence ID" value="KAF2032445.1"/>
    <property type="molecule type" value="Genomic_DNA"/>
</dbReference>
<protein>
    <recommendedName>
        <fullName evidence="1">Ubiquitin 3 binding protein But2 C-terminal domain-containing protein</fullName>
    </recommendedName>
</protein>
<dbReference type="AlphaFoldDB" id="A0A9P4LPQ3"/>
<sequence length="176" mass="19404">LFLTSTLAELQYVAFPHLLLPLSRSRPTTAPGTQLTGEISNDVYLGVSFDVPANVTAAICRINFHINTNAAKNAPRELSGVAPYQFSISRLAPGLNDKLTTWANRPQIIARVEGVTLTHDGQVTIPDNEGWFDCPEGDVAQFLLYPASSRAFRYTWFELDYGWDVGGPHGITLEMH</sequence>
<dbReference type="Proteomes" id="UP000799777">
    <property type="component" value="Unassembled WGS sequence"/>
</dbReference>
<dbReference type="PANTHER" id="PTHR39613:SF1">
    <property type="entry name" value="ANCHORED CELL WALL PROTEIN, PUTATIVE (AFU_ORTHOLOGUE AFUA_4G08960)-RELATED"/>
    <property type="match status" value="1"/>
</dbReference>
<name>A0A9P4LPQ3_9PLEO</name>
<organism evidence="2 3">
    <name type="scientific">Setomelanomma holmii</name>
    <dbReference type="NCBI Taxonomy" id="210430"/>
    <lineage>
        <taxon>Eukaryota</taxon>
        <taxon>Fungi</taxon>
        <taxon>Dikarya</taxon>
        <taxon>Ascomycota</taxon>
        <taxon>Pezizomycotina</taxon>
        <taxon>Dothideomycetes</taxon>
        <taxon>Pleosporomycetidae</taxon>
        <taxon>Pleosporales</taxon>
        <taxon>Pleosporineae</taxon>
        <taxon>Phaeosphaeriaceae</taxon>
        <taxon>Setomelanomma</taxon>
    </lineage>
</organism>
<evidence type="ECO:0000313" key="3">
    <source>
        <dbReference type="Proteomes" id="UP000799777"/>
    </source>
</evidence>
<evidence type="ECO:0000313" key="2">
    <source>
        <dbReference type="EMBL" id="KAF2032445.1"/>
    </source>
</evidence>
<reference evidence="2" key="1">
    <citation type="journal article" date="2020" name="Stud. Mycol.">
        <title>101 Dothideomycetes genomes: a test case for predicting lifestyles and emergence of pathogens.</title>
        <authorList>
            <person name="Haridas S."/>
            <person name="Albert R."/>
            <person name="Binder M."/>
            <person name="Bloem J."/>
            <person name="Labutti K."/>
            <person name="Salamov A."/>
            <person name="Andreopoulos B."/>
            <person name="Baker S."/>
            <person name="Barry K."/>
            <person name="Bills G."/>
            <person name="Bluhm B."/>
            <person name="Cannon C."/>
            <person name="Castanera R."/>
            <person name="Culley D."/>
            <person name="Daum C."/>
            <person name="Ezra D."/>
            <person name="Gonzalez J."/>
            <person name="Henrissat B."/>
            <person name="Kuo A."/>
            <person name="Liang C."/>
            <person name="Lipzen A."/>
            <person name="Lutzoni F."/>
            <person name="Magnuson J."/>
            <person name="Mondo S."/>
            <person name="Nolan M."/>
            <person name="Ohm R."/>
            <person name="Pangilinan J."/>
            <person name="Park H.-J."/>
            <person name="Ramirez L."/>
            <person name="Alfaro M."/>
            <person name="Sun H."/>
            <person name="Tritt A."/>
            <person name="Yoshinaga Y."/>
            <person name="Zwiers L.-H."/>
            <person name="Turgeon B."/>
            <person name="Goodwin S."/>
            <person name="Spatafora J."/>
            <person name="Crous P."/>
            <person name="Grigoriev I."/>
        </authorList>
    </citation>
    <scope>NUCLEOTIDE SEQUENCE</scope>
    <source>
        <strain evidence="2">CBS 110217</strain>
    </source>
</reference>
<dbReference type="PANTHER" id="PTHR39613">
    <property type="entry name" value="ANCHORED CELL WALL PROTEIN, PUTATIVE (AFU_ORTHOLOGUE AFUA_4G08960)-RELATED"/>
    <property type="match status" value="1"/>
</dbReference>
<proteinExistence type="predicted"/>
<evidence type="ECO:0000259" key="1">
    <source>
        <dbReference type="Pfam" id="PF09792"/>
    </source>
</evidence>
<feature type="non-terminal residue" evidence="2">
    <location>
        <position position="176"/>
    </location>
</feature>
<feature type="non-terminal residue" evidence="2">
    <location>
        <position position="1"/>
    </location>
</feature>
<gene>
    <name evidence="2" type="ORF">EK21DRAFT_35865</name>
</gene>
<dbReference type="InterPro" id="IPR018620">
    <property type="entry name" value="Ubiquitin3-bd_protein_But2_C"/>
</dbReference>
<accession>A0A9P4LPQ3</accession>